<dbReference type="AlphaFoldDB" id="D3Q084"/>
<dbReference type="EMBL" id="CP001778">
    <property type="protein sequence ID" value="ADD45613.1"/>
    <property type="molecule type" value="Genomic_DNA"/>
</dbReference>
<keyword evidence="2" id="KW-0472">Membrane</keyword>
<dbReference type="KEGG" id="sna:Snas_5987"/>
<reference evidence="3 4" key="1">
    <citation type="journal article" date="2009" name="Stand. Genomic Sci.">
        <title>Complete genome sequence of Stackebrandtia nassauensis type strain (LLR-40K-21).</title>
        <authorList>
            <person name="Munk C."/>
            <person name="Lapidus A."/>
            <person name="Copeland A."/>
            <person name="Jando M."/>
            <person name="Mayilraj S."/>
            <person name="Glavina Del Rio T."/>
            <person name="Nolan M."/>
            <person name="Chen F."/>
            <person name="Lucas S."/>
            <person name="Tice H."/>
            <person name="Cheng J.F."/>
            <person name="Han C."/>
            <person name="Detter J.C."/>
            <person name="Bruce D."/>
            <person name="Goodwin L."/>
            <person name="Chain P."/>
            <person name="Pitluck S."/>
            <person name="Goker M."/>
            <person name="Ovchinikova G."/>
            <person name="Pati A."/>
            <person name="Ivanova N."/>
            <person name="Mavromatis K."/>
            <person name="Chen A."/>
            <person name="Palaniappan K."/>
            <person name="Land M."/>
            <person name="Hauser L."/>
            <person name="Chang Y.J."/>
            <person name="Jeffries C.D."/>
            <person name="Bristow J."/>
            <person name="Eisen J.A."/>
            <person name="Markowitz V."/>
            <person name="Hugenholtz P."/>
            <person name="Kyrpides N.C."/>
            <person name="Klenk H.P."/>
        </authorList>
    </citation>
    <scope>NUCLEOTIDE SEQUENCE [LARGE SCALE GENOMIC DNA]</scope>
    <source>
        <strain evidence="4">DSM 44728 / CIP 108903 / NRRL B-16338 / NBRC 102104 / LLR-40K-21</strain>
    </source>
</reference>
<feature type="region of interest" description="Disordered" evidence="1">
    <location>
        <begin position="1"/>
        <end position="61"/>
    </location>
</feature>
<protein>
    <submittedName>
        <fullName evidence="3">Uncharacterized protein</fullName>
    </submittedName>
</protein>
<dbReference type="Proteomes" id="UP000000844">
    <property type="component" value="Chromosome"/>
</dbReference>
<dbReference type="eggNOG" id="ENOG502ZNQN">
    <property type="taxonomic scope" value="Bacteria"/>
</dbReference>
<keyword evidence="4" id="KW-1185">Reference proteome</keyword>
<evidence type="ECO:0000256" key="1">
    <source>
        <dbReference type="SAM" id="MobiDB-lite"/>
    </source>
</evidence>
<name>D3Q084_STANL</name>
<evidence type="ECO:0000313" key="3">
    <source>
        <dbReference type="EMBL" id="ADD45613.1"/>
    </source>
</evidence>
<feature type="transmembrane region" description="Helical" evidence="2">
    <location>
        <begin position="118"/>
        <end position="137"/>
    </location>
</feature>
<evidence type="ECO:0000313" key="4">
    <source>
        <dbReference type="Proteomes" id="UP000000844"/>
    </source>
</evidence>
<feature type="transmembrane region" description="Helical" evidence="2">
    <location>
        <begin position="93"/>
        <end position="111"/>
    </location>
</feature>
<gene>
    <name evidence="3" type="ordered locus">Snas_5987</name>
</gene>
<dbReference type="STRING" id="446470.Snas_5987"/>
<keyword evidence="2" id="KW-1133">Transmembrane helix</keyword>
<feature type="transmembrane region" description="Helical" evidence="2">
    <location>
        <begin position="66"/>
        <end position="87"/>
    </location>
</feature>
<organism evidence="3 4">
    <name type="scientific">Stackebrandtia nassauensis (strain DSM 44728 / CIP 108903 / NRRL B-16338 / NBRC 102104 / LLR-40K-21)</name>
    <dbReference type="NCBI Taxonomy" id="446470"/>
    <lineage>
        <taxon>Bacteria</taxon>
        <taxon>Bacillati</taxon>
        <taxon>Actinomycetota</taxon>
        <taxon>Actinomycetes</taxon>
        <taxon>Glycomycetales</taxon>
        <taxon>Glycomycetaceae</taxon>
        <taxon>Stackebrandtia</taxon>
    </lineage>
</organism>
<accession>D3Q084</accession>
<keyword evidence="2" id="KW-0812">Transmembrane</keyword>
<dbReference type="RefSeq" id="WP_013021184.1">
    <property type="nucleotide sequence ID" value="NC_013947.1"/>
</dbReference>
<feature type="compositionally biased region" description="Basic and acidic residues" evidence="1">
    <location>
        <begin position="46"/>
        <end position="61"/>
    </location>
</feature>
<sequence>MTDSGWATPGATAPGRGQYAQVGRPQPQQRPPLLPQSQPQWGRPARPVDETLTRPTYREPHRSTSAGVFAGAGVAVLWFVITAFLGTDLPSRLWVMLAASLVAAGAAFLLARYGDRGAAAGVAAVSGAAVAVVGLVVELQHLLYETWVLW</sequence>
<dbReference type="HOGENOM" id="CLU_1739422_0_0_11"/>
<evidence type="ECO:0000256" key="2">
    <source>
        <dbReference type="SAM" id="Phobius"/>
    </source>
</evidence>
<proteinExistence type="predicted"/>